<comment type="similarity">
    <text evidence="1">Belongs to the CsgA/CsgB family.</text>
</comment>
<evidence type="ECO:0000313" key="6">
    <source>
        <dbReference type="Proteomes" id="UP000092484"/>
    </source>
</evidence>
<feature type="chain" id="PRO_5008354921" evidence="4">
    <location>
        <begin position="23"/>
        <end position="521"/>
    </location>
</feature>
<evidence type="ECO:0000256" key="2">
    <source>
        <dbReference type="ARBA" id="ARBA00022729"/>
    </source>
</evidence>
<feature type="signal peptide" evidence="4">
    <location>
        <begin position="1"/>
        <end position="22"/>
    </location>
</feature>
<evidence type="ECO:0000256" key="4">
    <source>
        <dbReference type="SAM" id="SignalP"/>
    </source>
</evidence>
<reference evidence="5 6" key="1">
    <citation type="submission" date="2016-06" db="EMBL/GenBank/DDBJ databases">
        <title>Genome sequence of Porphyrobacter dokdonensis DSW-74.</title>
        <authorList>
            <person name="Kim J.F."/>
            <person name="Song J.Y."/>
        </authorList>
    </citation>
    <scope>NUCLEOTIDE SEQUENCE [LARGE SCALE GENOMIC DNA]</scope>
    <source>
        <strain evidence="5 6">DSW-74</strain>
    </source>
</reference>
<organism evidence="5 6">
    <name type="scientific">Erythrobacter dokdonensis DSW-74</name>
    <dbReference type="NCBI Taxonomy" id="1300349"/>
    <lineage>
        <taxon>Bacteria</taxon>
        <taxon>Pseudomonadati</taxon>
        <taxon>Pseudomonadota</taxon>
        <taxon>Alphaproteobacteria</taxon>
        <taxon>Sphingomonadales</taxon>
        <taxon>Erythrobacteraceae</taxon>
        <taxon>Erythrobacter/Porphyrobacter group</taxon>
        <taxon>Erythrobacter</taxon>
    </lineage>
</organism>
<dbReference type="STRING" id="1300349.I603_2174"/>
<evidence type="ECO:0000256" key="3">
    <source>
        <dbReference type="SAM" id="MobiDB-lite"/>
    </source>
</evidence>
<dbReference type="GO" id="GO:0007155">
    <property type="term" value="P:cell adhesion"/>
    <property type="evidence" value="ECO:0007669"/>
    <property type="project" value="InterPro"/>
</dbReference>
<feature type="region of interest" description="Disordered" evidence="3">
    <location>
        <begin position="305"/>
        <end position="349"/>
    </location>
</feature>
<accession>A0A1A7BFM4</accession>
<sequence>MKNAILTGASIAALSLAGPALAQTAPDDPLDPTGAPGTPECTAADNNCSLVTQDGTGLLTTVLQTGSGNVSDVDQIDGSVGIPNNTGVGVFQSGSNATSYVLQSGVGSAVGQTLARVVQSGEGANSTIRQLGTAGSRTDVFQTGANMSYVEQDGSGQTLTRGTVAIEQSQGEGNTAVAFQQSGNSSIGNVLDGIVQLGDLNNAEVYQLAGGERLSARTIQIGDRNDIVIIQSNSGATGTGTAESVQVGDDNKSSVVQTGINGTGISAFAGRMVTIGQSGNDNLSRVEQENFRTGQLTSSLRVTQREDGNDSFIQQRSGSGVIDVSQNSSDMSGMVSGTDRDNPISGGTDSVRANFSRIIQEGTGRTLATLTQNGLGNLSDIRQNNAAALPSLADTSTVGVVQTGQNQSSFIEQNGTNDIAFVDQISGSGNFSYVDQQATGSGNRADIEQRGTNGQSTVTQSGSGDTANLLQAALSEGNISSIVQQGGSGNMANVNQYSNGNTSSVTQSGTAGMITVNQGIP</sequence>
<dbReference type="EMBL" id="LZYB01000006">
    <property type="protein sequence ID" value="OBV10212.1"/>
    <property type="molecule type" value="Genomic_DNA"/>
</dbReference>
<dbReference type="PATRIC" id="fig|1300349.4.peg.2167"/>
<dbReference type="AlphaFoldDB" id="A0A1A7BFM4"/>
<dbReference type="GO" id="GO:0009289">
    <property type="term" value="C:pilus"/>
    <property type="evidence" value="ECO:0007669"/>
    <property type="project" value="InterPro"/>
</dbReference>
<protein>
    <submittedName>
        <fullName evidence="5">Curlin-associated protein</fullName>
    </submittedName>
</protein>
<evidence type="ECO:0000313" key="5">
    <source>
        <dbReference type="EMBL" id="OBV10212.1"/>
    </source>
</evidence>
<feature type="region of interest" description="Disordered" evidence="3">
    <location>
        <begin position="438"/>
        <end position="463"/>
    </location>
</feature>
<dbReference type="Pfam" id="PF07012">
    <property type="entry name" value="Curlin_rpt"/>
    <property type="match status" value="1"/>
</dbReference>
<keyword evidence="6" id="KW-1185">Reference proteome</keyword>
<feature type="compositionally biased region" description="Polar residues" evidence="3">
    <location>
        <begin position="450"/>
        <end position="463"/>
    </location>
</feature>
<name>A0A1A7BFM4_9SPHN</name>
<evidence type="ECO:0000256" key="1">
    <source>
        <dbReference type="ARBA" id="ARBA00009766"/>
    </source>
</evidence>
<gene>
    <name evidence="5" type="ORF">I603_2174</name>
</gene>
<keyword evidence="2 4" id="KW-0732">Signal</keyword>
<comment type="caution">
    <text evidence="5">The sequence shown here is derived from an EMBL/GenBank/DDBJ whole genome shotgun (WGS) entry which is preliminary data.</text>
</comment>
<dbReference type="InterPro" id="IPR009742">
    <property type="entry name" value="Curlin_rpt"/>
</dbReference>
<proteinExistence type="inferred from homology"/>
<dbReference type="Proteomes" id="UP000092484">
    <property type="component" value="Unassembled WGS sequence"/>
</dbReference>
<feature type="compositionally biased region" description="Polar residues" evidence="3">
    <location>
        <begin position="311"/>
        <end position="331"/>
    </location>
</feature>